<dbReference type="GO" id="GO:0006400">
    <property type="term" value="P:tRNA modification"/>
    <property type="evidence" value="ECO:0007669"/>
    <property type="project" value="InterPro"/>
</dbReference>
<dbReference type="AlphaFoldDB" id="A0AAW7PRW6"/>
<evidence type="ECO:0000313" key="1">
    <source>
        <dbReference type="EMBL" id="MDN5063952.1"/>
    </source>
</evidence>
<protein>
    <submittedName>
        <fullName evidence="1">Uncharacterized protein</fullName>
    </submittedName>
</protein>
<comment type="caution">
    <text evidence="1">The sequence shown here is derived from an EMBL/GenBank/DDBJ whole genome shotgun (WGS) entry which is preliminary data.</text>
</comment>
<dbReference type="RefSeq" id="WP_301344570.1">
    <property type="nucleotide sequence ID" value="NZ_JAPZDB010000002.1"/>
</dbReference>
<name>A0AAW7PRW6_9BACT</name>
<dbReference type="Gene3D" id="3.20.20.105">
    <property type="entry name" value="Queuine tRNA-ribosyltransferase-like"/>
    <property type="match status" value="1"/>
</dbReference>
<organism evidence="1 2">
    <name type="scientific">Aliarcobacter butzleri</name>
    <dbReference type="NCBI Taxonomy" id="28197"/>
    <lineage>
        <taxon>Bacteria</taxon>
        <taxon>Pseudomonadati</taxon>
        <taxon>Campylobacterota</taxon>
        <taxon>Epsilonproteobacteria</taxon>
        <taxon>Campylobacterales</taxon>
        <taxon>Arcobacteraceae</taxon>
        <taxon>Aliarcobacter</taxon>
    </lineage>
</organism>
<evidence type="ECO:0000313" key="2">
    <source>
        <dbReference type="Proteomes" id="UP001171529"/>
    </source>
</evidence>
<dbReference type="SUPFAM" id="SSF51713">
    <property type="entry name" value="tRNA-guanine transglycosylase"/>
    <property type="match status" value="1"/>
</dbReference>
<dbReference type="EMBL" id="JAPZDC010000004">
    <property type="protein sequence ID" value="MDN5063952.1"/>
    <property type="molecule type" value="Genomic_DNA"/>
</dbReference>
<gene>
    <name evidence="1" type="ORF">O8C91_07055</name>
</gene>
<proteinExistence type="predicted"/>
<reference evidence="1" key="1">
    <citation type="submission" date="2022-12" db="EMBL/GenBank/DDBJ databases">
        <authorList>
            <person name="Uljanovas D."/>
        </authorList>
    </citation>
    <scope>NUCLEOTIDE SEQUENCE</scope>
    <source>
        <strain evidence="1">RCM39</strain>
    </source>
</reference>
<dbReference type="InterPro" id="IPR036511">
    <property type="entry name" value="TGT-like_sf"/>
</dbReference>
<dbReference type="Proteomes" id="UP001171529">
    <property type="component" value="Unassembled WGS sequence"/>
</dbReference>
<sequence length="312" mass="35987">MIKNNPIFYPSVSSVAKNRLTALEHIEILSALKYPSLLISAFDIFHLNTIEKEKLQTILKTFESEQVDLIIDSGMYEKVWSQNDSWSYEQYKNVVKNLSYNFVFNFDEYINPKDMPIDAIIKSINQKNIKNLAPILHTKNSADLPELCYQIAKLDNVDVIAIPERELGNGILEGVQTVSKIKQKLLQLDKYKKIHILGTGNPLSILIYSAFGIDSFDGLDWCQTVVDFESATLHHSLQLDFFAHQSKFGELKEISYITRLFAHNLEFYIDWMKNINLEIQNDSMDEMLKFYLPKSISNIIVQLYGEYHAATN</sequence>
<accession>A0AAW7PRW6</accession>
<reference evidence="1" key="2">
    <citation type="journal article" date="2023" name="Microorganisms">
        <title>Genomic Characterization of Arcobacter butzleri Strains Isolated from Various Sources in Lithuania.</title>
        <authorList>
            <person name="Uljanovas D."/>
            <person name="Golz G."/>
            <person name="Fleischmann S."/>
            <person name="Kudirkiene E."/>
            <person name="Kasetiene N."/>
            <person name="Grineviciene A."/>
            <person name="Tamuleviciene E."/>
            <person name="Aksomaitiene J."/>
            <person name="Alter T."/>
            <person name="Malakauskas M."/>
        </authorList>
    </citation>
    <scope>NUCLEOTIDE SEQUENCE</scope>
    <source>
        <strain evidence="1">RCM39</strain>
    </source>
</reference>